<evidence type="ECO:0000256" key="2">
    <source>
        <dbReference type="ARBA" id="ARBA00022448"/>
    </source>
</evidence>
<comment type="subcellular location">
    <subcellularLocation>
        <location evidence="1">Membrane</location>
        <topology evidence="1">Multi-pass membrane protein</topology>
    </subcellularLocation>
</comment>
<keyword evidence="5 6" id="KW-0472">Membrane</keyword>
<proteinExistence type="predicted"/>
<dbReference type="Gene3D" id="1.20.1510.10">
    <property type="entry name" value="Cation efflux protein transmembrane domain"/>
    <property type="match status" value="1"/>
</dbReference>
<feature type="transmembrane region" description="Helical" evidence="6">
    <location>
        <begin position="123"/>
        <end position="144"/>
    </location>
</feature>
<evidence type="ECO:0000313" key="8">
    <source>
        <dbReference type="EMBL" id="MFD1891226.1"/>
    </source>
</evidence>
<evidence type="ECO:0000256" key="6">
    <source>
        <dbReference type="SAM" id="Phobius"/>
    </source>
</evidence>
<feature type="domain" description="Cation efflux protein transmembrane" evidence="7">
    <location>
        <begin position="21"/>
        <end position="223"/>
    </location>
</feature>
<feature type="transmembrane region" description="Helical" evidence="6">
    <location>
        <begin position="174"/>
        <end position="195"/>
    </location>
</feature>
<keyword evidence="9" id="KW-1185">Reference proteome</keyword>
<dbReference type="InterPro" id="IPR027469">
    <property type="entry name" value="Cation_efflux_TMD_sf"/>
</dbReference>
<evidence type="ECO:0000256" key="5">
    <source>
        <dbReference type="ARBA" id="ARBA00023136"/>
    </source>
</evidence>
<accession>A0ABW4RYE9</accession>
<dbReference type="InterPro" id="IPR058533">
    <property type="entry name" value="Cation_efflux_TM"/>
</dbReference>
<keyword evidence="2" id="KW-0813">Transport</keyword>
<dbReference type="EMBL" id="JBHUFZ010000032">
    <property type="protein sequence ID" value="MFD1891226.1"/>
    <property type="molecule type" value="Genomic_DNA"/>
</dbReference>
<dbReference type="InterPro" id="IPR040177">
    <property type="entry name" value="SLC30A9"/>
</dbReference>
<dbReference type="Proteomes" id="UP001597326">
    <property type="component" value="Unassembled WGS sequence"/>
</dbReference>
<evidence type="ECO:0000256" key="3">
    <source>
        <dbReference type="ARBA" id="ARBA00022692"/>
    </source>
</evidence>
<protein>
    <submittedName>
        <fullName evidence="8">Cation diffusion facilitator family transporter</fullName>
    </submittedName>
</protein>
<organism evidence="8 9">
    <name type="scientific">Luteococcus peritonei</name>
    <dbReference type="NCBI Taxonomy" id="88874"/>
    <lineage>
        <taxon>Bacteria</taxon>
        <taxon>Bacillati</taxon>
        <taxon>Actinomycetota</taxon>
        <taxon>Actinomycetes</taxon>
        <taxon>Propionibacteriales</taxon>
        <taxon>Propionibacteriaceae</taxon>
        <taxon>Luteococcus</taxon>
    </lineage>
</organism>
<name>A0ABW4RYE9_9ACTN</name>
<evidence type="ECO:0000313" key="9">
    <source>
        <dbReference type="Proteomes" id="UP001597326"/>
    </source>
</evidence>
<keyword evidence="3 6" id="KW-0812">Transmembrane</keyword>
<evidence type="ECO:0000256" key="4">
    <source>
        <dbReference type="ARBA" id="ARBA00022989"/>
    </source>
</evidence>
<feature type="transmembrane region" description="Helical" evidence="6">
    <location>
        <begin position="18"/>
        <end position="41"/>
    </location>
</feature>
<evidence type="ECO:0000256" key="1">
    <source>
        <dbReference type="ARBA" id="ARBA00004141"/>
    </source>
</evidence>
<evidence type="ECO:0000259" key="7">
    <source>
        <dbReference type="Pfam" id="PF01545"/>
    </source>
</evidence>
<feature type="transmembrane region" description="Helical" evidence="6">
    <location>
        <begin position="201"/>
        <end position="223"/>
    </location>
</feature>
<reference evidence="9" key="1">
    <citation type="journal article" date="2019" name="Int. J. Syst. Evol. Microbiol.">
        <title>The Global Catalogue of Microorganisms (GCM) 10K type strain sequencing project: providing services to taxonomists for standard genome sequencing and annotation.</title>
        <authorList>
            <consortium name="The Broad Institute Genomics Platform"/>
            <consortium name="The Broad Institute Genome Sequencing Center for Infectious Disease"/>
            <person name="Wu L."/>
            <person name="Ma J."/>
        </authorList>
    </citation>
    <scope>NUCLEOTIDE SEQUENCE [LARGE SCALE GENOMIC DNA]</scope>
    <source>
        <strain evidence="9">CAIM 431</strain>
    </source>
</reference>
<gene>
    <name evidence="8" type="ORF">ACFSCS_13695</name>
</gene>
<dbReference type="InterPro" id="IPR002524">
    <property type="entry name" value="Cation_efflux"/>
</dbReference>
<keyword evidence="4 6" id="KW-1133">Transmembrane helix</keyword>
<comment type="caution">
    <text evidence="8">The sequence shown here is derived from an EMBL/GenBank/DDBJ whole genome shotgun (WGS) entry which is preliminary data.</text>
</comment>
<dbReference type="PANTHER" id="PTHR13414">
    <property type="entry name" value="HUEL-CATION TRANSPORTER"/>
    <property type="match status" value="1"/>
</dbReference>
<feature type="transmembrane region" description="Helical" evidence="6">
    <location>
        <begin position="88"/>
        <end position="111"/>
    </location>
</feature>
<dbReference type="Pfam" id="PF01545">
    <property type="entry name" value="Cation_efflux"/>
    <property type="match status" value="1"/>
</dbReference>
<sequence length="320" mass="33774">MNQTAAAPAATSKPSGSMLTVLIALGANTLIALAKTVAAIITGSASMVAEAAHSWADAGNEVFLMVAERKSGQAPDASHPMGYGREGYIWSMFAAIGLFTAGSVVSIYHGITQLGNHEPESDYRIAYIVLAIAFVLEGISFLQARREASEGARKAGVGLLHHISRTSNPTLRAVFAEDAAALVGLLLAAAGILAHQLTGKAVYDAIGSILVGLLLGVIATFLIGRNRDFLSGQAVDPSVRARVLQRMLDHPEISRITYLHLEYVGAEKVFLVAAVDLTGDESESHVADVLRRLEAEIEDHDLVQRAILTLSSADEASILP</sequence>
<dbReference type="RefSeq" id="WP_343875475.1">
    <property type="nucleotide sequence ID" value="NZ_BAAAIX010000033.1"/>
</dbReference>
<dbReference type="PANTHER" id="PTHR13414:SF9">
    <property type="entry name" value="PROTON-COUPLED ZINC ANTIPORTER SLC30A9, MITOCHONDRIAL"/>
    <property type="match status" value="1"/>
</dbReference>
<dbReference type="SUPFAM" id="SSF161111">
    <property type="entry name" value="Cation efflux protein transmembrane domain-like"/>
    <property type="match status" value="1"/>
</dbReference>
<dbReference type="NCBIfam" id="TIGR01297">
    <property type="entry name" value="CDF"/>
    <property type="match status" value="1"/>
</dbReference>